<dbReference type="InterPro" id="IPR005950">
    <property type="entry name" value="ModA"/>
</dbReference>
<name>Q317E0_OLEA2</name>
<dbReference type="Gene3D" id="3.40.190.10">
    <property type="entry name" value="Periplasmic binding protein-like II"/>
    <property type="match status" value="2"/>
</dbReference>
<keyword evidence="6" id="KW-1185">Reference proteome</keyword>
<dbReference type="PANTHER" id="PTHR30632">
    <property type="entry name" value="MOLYBDATE-BINDING PERIPLASMIC PROTEIN"/>
    <property type="match status" value="1"/>
</dbReference>
<proteinExistence type="inferred from homology"/>
<protein>
    <submittedName>
        <fullName evidence="5">Molybdenum ABC transporter, periplasmic molybdate-binding protein</fullName>
    </submittedName>
</protein>
<dbReference type="PANTHER" id="PTHR30632:SF14">
    <property type="entry name" value="TUNGSTATE_MOLYBDATE_CHROMATE-BINDING PROTEIN MODA"/>
    <property type="match status" value="1"/>
</dbReference>
<evidence type="ECO:0000256" key="1">
    <source>
        <dbReference type="ARBA" id="ARBA00009175"/>
    </source>
</evidence>
<dbReference type="RefSeq" id="WP_011366321.1">
    <property type="nucleotide sequence ID" value="NC_007519.1"/>
</dbReference>
<keyword evidence="3 4" id="KW-0732">Signal</keyword>
<evidence type="ECO:0000256" key="2">
    <source>
        <dbReference type="ARBA" id="ARBA00022723"/>
    </source>
</evidence>
<dbReference type="InterPro" id="IPR050682">
    <property type="entry name" value="ModA/WtpA"/>
</dbReference>
<dbReference type="HOGENOM" id="CLU_065520_1_0_7"/>
<dbReference type="EMBL" id="CP000112">
    <property type="protein sequence ID" value="ABB36956.1"/>
    <property type="molecule type" value="Genomic_DNA"/>
</dbReference>
<dbReference type="Proteomes" id="UP000002710">
    <property type="component" value="Chromosome"/>
</dbReference>
<organism evidence="5 6">
    <name type="scientific">Oleidesulfovibrio alaskensis (strain ATCC BAA-1058 / DSM 17464 / G20)</name>
    <name type="common">Desulfovibrio alaskensis</name>
    <dbReference type="NCBI Taxonomy" id="207559"/>
    <lineage>
        <taxon>Bacteria</taxon>
        <taxon>Pseudomonadati</taxon>
        <taxon>Thermodesulfobacteriota</taxon>
        <taxon>Desulfovibrionia</taxon>
        <taxon>Desulfovibrionales</taxon>
        <taxon>Desulfovibrionaceae</taxon>
        <taxon>Oleidesulfovibrio</taxon>
    </lineage>
</organism>
<dbReference type="SUPFAM" id="SSF53850">
    <property type="entry name" value="Periplasmic binding protein-like II"/>
    <property type="match status" value="1"/>
</dbReference>
<evidence type="ECO:0000313" key="5">
    <source>
        <dbReference type="EMBL" id="ABB36956.1"/>
    </source>
</evidence>
<dbReference type="STRING" id="207559.Dde_0155"/>
<dbReference type="Pfam" id="PF13531">
    <property type="entry name" value="SBP_bac_11"/>
    <property type="match status" value="1"/>
</dbReference>
<dbReference type="eggNOG" id="COG0725">
    <property type="taxonomic scope" value="Bacteria"/>
</dbReference>
<gene>
    <name evidence="5" type="ordered locus">Dde_0155</name>
</gene>
<reference evidence="5 6" key="1">
    <citation type="journal article" date="2011" name="J. Bacteriol.">
        <title>Complete genome sequence and updated annotation of Desulfovibrio alaskensis G20.</title>
        <authorList>
            <person name="Hauser L.J."/>
            <person name="Land M.L."/>
            <person name="Brown S.D."/>
            <person name="Larimer F."/>
            <person name="Keller K.L."/>
            <person name="Rapp-Giles B.J."/>
            <person name="Price M.N."/>
            <person name="Lin M."/>
            <person name="Bruce D.C."/>
            <person name="Detter J.C."/>
            <person name="Tapia R."/>
            <person name="Han C.S."/>
            <person name="Goodwin L.A."/>
            <person name="Cheng J.F."/>
            <person name="Pitluck S."/>
            <person name="Copeland A."/>
            <person name="Lucas S."/>
            <person name="Nolan M."/>
            <person name="Lapidus A.L."/>
            <person name="Palumbo A.V."/>
            <person name="Wall J.D."/>
        </authorList>
    </citation>
    <scope>NUCLEOTIDE SEQUENCE [LARGE SCALE GENOMIC DNA]</scope>
    <source>
        <strain evidence="6">ATCC BAA 1058 / DSM 17464 / G20</strain>
    </source>
</reference>
<evidence type="ECO:0000256" key="4">
    <source>
        <dbReference type="SAM" id="SignalP"/>
    </source>
</evidence>
<comment type="similarity">
    <text evidence="1">Belongs to the bacterial solute-binding protein ModA family.</text>
</comment>
<sequence length="259" mass="27058">MPVRRCSVFHSLPAAWMLCLCLIVSAMPSGAAASGQPEKTDAIVLASGAGYKKMVNALAEIFTLQTGIKVDLVYGNMARVTALARQSGQVDVVLGDSTYLHGAELDFTRRHTLGHGRLVLAAAPGKTADSAAVLDNPGATRIALPDSAKAIYGIAAREFLLSTGRLPDIAPRLIEVATVPQVFSYLAAGEVDYGFMNLTHALNVADKLGGYVVLDETAHTPVLIMAGVLRAAPSAEQAAAFMGFLESPQARAVITANGL</sequence>
<dbReference type="NCBIfam" id="TIGR01256">
    <property type="entry name" value="modA"/>
    <property type="match status" value="1"/>
</dbReference>
<dbReference type="GO" id="GO:0030973">
    <property type="term" value="F:molybdate ion binding"/>
    <property type="evidence" value="ECO:0007669"/>
    <property type="project" value="TreeGrafter"/>
</dbReference>
<keyword evidence="2" id="KW-0479">Metal-binding</keyword>
<dbReference type="GO" id="GO:0046872">
    <property type="term" value="F:metal ion binding"/>
    <property type="evidence" value="ECO:0007669"/>
    <property type="project" value="UniProtKB-KW"/>
</dbReference>
<feature type="chain" id="PRO_5004219933" evidence="4">
    <location>
        <begin position="32"/>
        <end position="259"/>
    </location>
</feature>
<dbReference type="AlphaFoldDB" id="Q317E0"/>
<dbReference type="KEGG" id="dde:Dde_0155"/>
<evidence type="ECO:0000313" key="6">
    <source>
        <dbReference type="Proteomes" id="UP000002710"/>
    </source>
</evidence>
<dbReference type="GO" id="GO:0015689">
    <property type="term" value="P:molybdate ion transport"/>
    <property type="evidence" value="ECO:0007669"/>
    <property type="project" value="InterPro"/>
</dbReference>
<evidence type="ECO:0000256" key="3">
    <source>
        <dbReference type="ARBA" id="ARBA00022729"/>
    </source>
</evidence>
<accession>Q317E0</accession>
<feature type="signal peptide" evidence="4">
    <location>
        <begin position="1"/>
        <end position="31"/>
    </location>
</feature>